<feature type="transmembrane region" description="Helical" evidence="7">
    <location>
        <begin position="75"/>
        <end position="97"/>
    </location>
</feature>
<evidence type="ECO:0000256" key="3">
    <source>
        <dbReference type="ARBA" id="ARBA00022692"/>
    </source>
</evidence>
<dbReference type="PANTHER" id="PTHR22829:SF5">
    <property type="entry name" value="INTEGRAL MEMBRANE PROTEIN GPR155"/>
    <property type="match status" value="1"/>
</dbReference>
<feature type="domain" description="G-protein coupled receptors family 2 profile 2" evidence="8">
    <location>
        <begin position="358"/>
        <end position="654"/>
    </location>
</feature>
<dbReference type="AlphaFoldDB" id="A0A814MSE0"/>
<protein>
    <recommendedName>
        <fullName evidence="8">G-protein coupled receptors family 2 profile 2 domain-containing protein</fullName>
    </recommendedName>
</protein>
<dbReference type="Proteomes" id="UP000663852">
    <property type="component" value="Unassembled WGS sequence"/>
</dbReference>
<feature type="transmembrane region" description="Helical" evidence="7">
    <location>
        <begin position="435"/>
        <end position="457"/>
    </location>
</feature>
<feature type="transmembrane region" description="Helical" evidence="7">
    <location>
        <begin position="397"/>
        <end position="415"/>
    </location>
</feature>
<dbReference type="SMART" id="SM00612">
    <property type="entry name" value="Kelch"/>
    <property type="match status" value="4"/>
</dbReference>
<evidence type="ECO:0000256" key="5">
    <source>
        <dbReference type="ARBA" id="ARBA00023136"/>
    </source>
</evidence>
<dbReference type="Pfam" id="PF03547">
    <property type="entry name" value="Mem_trans"/>
    <property type="match status" value="1"/>
</dbReference>
<evidence type="ECO:0000313" key="9">
    <source>
        <dbReference type="EMBL" id="CAF1023528.1"/>
    </source>
</evidence>
<dbReference type="PANTHER" id="PTHR22829">
    <property type="entry name" value="DEP DOMAIN PROTEIN"/>
    <property type="match status" value="1"/>
</dbReference>
<dbReference type="InterPro" id="IPR004776">
    <property type="entry name" value="Mem_transp_PIN-like"/>
</dbReference>
<dbReference type="InterPro" id="IPR015915">
    <property type="entry name" value="Kelch-typ_b-propeller"/>
</dbReference>
<keyword evidence="3 7" id="KW-0812">Transmembrane</keyword>
<feature type="transmembrane region" description="Helical" evidence="7">
    <location>
        <begin position="140"/>
        <end position="160"/>
    </location>
</feature>
<evidence type="ECO:0000256" key="6">
    <source>
        <dbReference type="SAM" id="MobiDB-lite"/>
    </source>
</evidence>
<keyword evidence="2" id="KW-0880">Kelch repeat</keyword>
<feature type="transmembrane region" description="Helical" evidence="7">
    <location>
        <begin position="294"/>
        <end position="312"/>
    </location>
</feature>
<organism evidence="10 11">
    <name type="scientific">Adineta ricciae</name>
    <name type="common">Rotifer</name>
    <dbReference type="NCBI Taxonomy" id="249248"/>
    <lineage>
        <taxon>Eukaryota</taxon>
        <taxon>Metazoa</taxon>
        <taxon>Spiralia</taxon>
        <taxon>Gnathifera</taxon>
        <taxon>Rotifera</taxon>
        <taxon>Eurotatoria</taxon>
        <taxon>Bdelloidea</taxon>
        <taxon>Adinetida</taxon>
        <taxon>Adinetidae</taxon>
        <taxon>Adineta</taxon>
    </lineage>
</organism>
<feature type="transmembrane region" description="Helical" evidence="7">
    <location>
        <begin position="15"/>
        <end position="33"/>
    </location>
</feature>
<feature type="transmembrane region" description="Helical" evidence="7">
    <location>
        <begin position="512"/>
        <end position="531"/>
    </location>
</feature>
<dbReference type="InterPro" id="IPR051832">
    <property type="entry name" value="mTOR-Rac_regulators"/>
</dbReference>
<dbReference type="GO" id="GO:0030514">
    <property type="term" value="P:negative regulation of BMP signaling pathway"/>
    <property type="evidence" value="ECO:0007669"/>
    <property type="project" value="TreeGrafter"/>
</dbReference>
<dbReference type="EMBL" id="CAJNOR010001134">
    <property type="protein sequence ID" value="CAF1082511.1"/>
    <property type="molecule type" value="Genomic_DNA"/>
</dbReference>
<evidence type="ECO:0000313" key="11">
    <source>
        <dbReference type="Proteomes" id="UP000663828"/>
    </source>
</evidence>
<dbReference type="Proteomes" id="UP000663828">
    <property type="component" value="Unassembled WGS sequence"/>
</dbReference>
<proteinExistence type="predicted"/>
<feature type="transmembrane region" description="Helical" evidence="7">
    <location>
        <begin position="324"/>
        <end position="344"/>
    </location>
</feature>
<evidence type="ECO:0000256" key="7">
    <source>
        <dbReference type="SAM" id="Phobius"/>
    </source>
</evidence>
<keyword evidence="4 7" id="KW-1133">Transmembrane helix</keyword>
<dbReference type="Gene3D" id="1.20.1070.10">
    <property type="entry name" value="Rhodopsin 7-helix transmembrane proteins"/>
    <property type="match status" value="1"/>
</dbReference>
<comment type="caution">
    <text evidence="10">The sequence shown here is derived from an EMBL/GenBank/DDBJ whole genome shotgun (WGS) entry which is preliminary data.</text>
</comment>
<feature type="transmembrane region" description="Helical" evidence="7">
    <location>
        <begin position="251"/>
        <end position="274"/>
    </location>
</feature>
<dbReference type="GO" id="GO:0007166">
    <property type="term" value="P:cell surface receptor signaling pathway"/>
    <property type="evidence" value="ECO:0007669"/>
    <property type="project" value="InterPro"/>
</dbReference>
<evidence type="ECO:0000256" key="2">
    <source>
        <dbReference type="ARBA" id="ARBA00022441"/>
    </source>
</evidence>
<dbReference type="InterPro" id="IPR006652">
    <property type="entry name" value="Kelch_1"/>
</dbReference>
<dbReference type="GO" id="GO:0055085">
    <property type="term" value="P:transmembrane transport"/>
    <property type="evidence" value="ECO:0007669"/>
    <property type="project" value="InterPro"/>
</dbReference>
<sequence length="1089" mass="123554">MNETIIVPLTVDNELYPALIQCFFIICCGYIAGQLNLLTTAHSIGLSRYISNFALPAVIFKNLVDVQFQSVSWQFLTSVLISKSILFLMTVLLTYIVERPKNFASMGHYAIMTTQSNDFALILPIIQAVYKQSHPEYSRYIYLIAPISLVLLNPIGFILIETQTRLDDQRRHRERSWSYFQLISTIVGNIAQNPVVICTLLGVIFNQIFHQHVPSLIDGVLTPLAQSFTATALFYLGLTMVGRLSRLHARLVLTVFLLSTMKLIIFPLILRQAVFFLVKPLDGNLNYTLEYSNFGFLYGTSPTAPSVMFYVPESMLSLQAIASTELVVSTLLSGPIILVSAKMINIRTLSTKVTECYDMLLTTTAYDVSILSLFCTIIVLIGFCLRHRWFKTSFIHKYTFIFVGLQMILSIWTIIMHHIKLFASFTMSPIFDLGTIFLALATRTWATSISIALMFIICHSNELARRCSWMYHIFGWFVPATVSLIIYFCSLINQSEEIPELVGVGKLGKLQIILSILLLNVCVLINTISLLRIARRTYQSRHDLTDHRSETISDSNPTTNEVQALIDDNEEDMDTPFISRAPEEVNLAEGDAQLFRHSILIALLTIDAVICVAVLLWLIISRDRDGIYYELQFLDTVLLYGQGIISFLVFALDADLLVPISRKLMKIFYCFGLSRNYARNQNRTGGTLDFEIHIRPEFIRHSSMKQSSEPVFCGNELCQWLIEHEYMANESMARAFIQQIETNQQIVCLNRNQKPDDVSDLSTNCHKDTLDMGRPTAVVSSPSVTISDEEMSTMQDEAIEKLNEIRKRYALMQMNDKVFILGGYAIDSKTGRKRIPKHDYFYDHNKKELVPIPALPGHGRMGFGLVTTDDDKIIVAGGHNFDFESMSNVTMLDTQAEVLQWQDLPNMPNGTIGSGAGIMYNVLYIIGGFDFVGYDIVCHGDVLALDLVKKQWKILTNIDPPRARPLVSINDHVNPPTLYIAGGYSFSERGQIVPCGRIEEYHEEEKTWQVIADIPHFKTTNGLATKNNKLFLMNVVPETGENRVIKEYNLETRQWKSLHDLKRSSSHHLKKESSRIKLADEQTEEKVDE</sequence>
<name>A0A814MSE0_ADIRI</name>
<dbReference type="Pfam" id="PF01344">
    <property type="entry name" value="Kelch_1"/>
    <property type="match status" value="1"/>
</dbReference>
<dbReference type="GO" id="GO:0016020">
    <property type="term" value="C:membrane"/>
    <property type="evidence" value="ECO:0007669"/>
    <property type="project" value="UniProtKB-SubCell"/>
</dbReference>
<accession>A0A814MSE0</accession>
<feature type="transmembrane region" description="Helical" evidence="7">
    <location>
        <begin position="640"/>
        <end position="658"/>
    </location>
</feature>
<feature type="transmembrane region" description="Helical" evidence="7">
    <location>
        <begin position="469"/>
        <end position="492"/>
    </location>
</feature>
<dbReference type="EMBL" id="CAJNOJ010000069">
    <property type="protein sequence ID" value="CAF1023528.1"/>
    <property type="molecule type" value="Genomic_DNA"/>
</dbReference>
<feature type="transmembrane region" description="Helical" evidence="7">
    <location>
        <begin position="364"/>
        <end position="385"/>
    </location>
</feature>
<keyword evidence="11" id="KW-1185">Reference proteome</keyword>
<feature type="transmembrane region" description="Helical" evidence="7">
    <location>
        <begin position="599"/>
        <end position="620"/>
    </location>
</feature>
<dbReference type="GO" id="GO:0004888">
    <property type="term" value="F:transmembrane signaling receptor activity"/>
    <property type="evidence" value="ECO:0007669"/>
    <property type="project" value="InterPro"/>
</dbReference>
<dbReference type="InterPro" id="IPR017981">
    <property type="entry name" value="GPCR_2-like_7TM"/>
</dbReference>
<evidence type="ECO:0000256" key="1">
    <source>
        <dbReference type="ARBA" id="ARBA00004141"/>
    </source>
</evidence>
<dbReference type="SUPFAM" id="SSF117281">
    <property type="entry name" value="Kelch motif"/>
    <property type="match status" value="1"/>
</dbReference>
<evidence type="ECO:0000256" key="4">
    <source>
        <dbReference type="ARBA" id="ARBA00022989"/>
    </source>
</evidence>
<feature type="transmembrane region" description="Helical" evidence="7">
    <location>
        <begin position="180"/>
        <end position="205"/>
    </location>
</feature>
<dbReference type="OrthoDB" id="2133778at2759"/>
<reference evidence="10" key="1">
    <citation type="submission" date="2021-02" db="EMBL/GenBank/DDBJ databases">
        <authorList>
            <person name="Nowell W R."/>
        </authorList>
    </citation>
    <scope>NUCLEOTIDE SEQUENCE</scope>
</reference>
<evidence type="ECO:0000259" key="8">
    <source>
        <dbReference type="PROSITE" id="PS50261"/>
    </source>
</evidence>
<dbReference type="Gene3D" id="2.120.10.80">
    <property type="entry name" value="Kelch-type beta propeller"/>
    <property type="match status" value="1"/>
</dbReference>
<dbReference type="PROSITE" id="PS50261">
    <property type="entry name" value="G_PROTEIN_RECEP_F2_4"/>
    <property type="match status" value="1"/>
</dbReference>
<feature type="compositionally biased region" description="Basic and acidic residues" evidence="6">
    <location>
        <begin position="1071"/>
        <end position="1080"/>
    </location>
</feature>
<comment type="subcellular location">
    <subcellularLocation>
        <location evidence="1">Membrane</location>
        <topology evidence="1">Multi-pass membrane protein</topology>
    </subcellularLocation>
</comment>
<gene>
    <name evidence="9" type="ORF">EDS130_LOCUS16021</name>
    <name evidence="10" type="ORF">XAT740_LOCUS17398</name>
</gene>
<evidence type="ECO:0000313" key="10">
    <source>
        <dbReference type="EMBL" id="CAF1082511.1"/>
    </source>
</evidence>
<keyword evidence="5 7" id="KW-0472">Membrane</keyword>
<feature type="transmembrane region" description="Helical" evidence="7">
    <location>
        <begin position="225"/>
        <end position="244"/>
    </location>
</feature>
<feature type="region of interest" description="Disordered" evidence="6">
    <location>
        <begin position="1064"/>
        <end position="1089"/>
    </location>
</feature>